<accession>A0A2G9U054</accession>
<dbReference type="Pfam" id="PF00112">
    <property type="entry name" value="Peptidase_C1"/>
    <property type="match status" value="1"/>
</dbReference>
<feature type="non-terminal residue" evidence="2">
    <location>
        <position position="1"/>
    </location>
</feature>
<dbReference type="EMBL" id="KZ350658">
    <property type="protein sequence ID" value="PIO63659.1"/>
    <property type="molecule type" value="Genomic_DNA"/>
</dbReference>
<evidence type="ECO:0000259" key="1">
    <source>
        <dbReference type="SMART" id="SM00645"/>
    </source>
</evidence>
<reference evidence="2 3" key="1">
    <citation type="submission" date="2015-09" db="EMBL/GenBank/DDBJ databases">
        <title>Draft genome of the parasitic nematode Teladorsagia circumcincta isolate WARC Sus (inbred).</title>
        <authorList>
            <person name="Mitreva M."/>
        </authorList>
    </citation>
    <scope>NUCLEOTIDE SEQUENCE [LARGE SCALE GENOMIC DNA]</scope>
    <source>
        <strain evidence="2 3">S</strain>
    </source>
</reference>
<sequence length="198" mass="22729">DSCRPYEFPPRGWRKPPGYNHTLKLINGSPECVRECQPGYNKTYEEDKYYGRTGYYIPQWVPAIQREIMKRGPVTSGYTIYADFLHYRRGIYRRIAGRTIGGHAVKIVGWGKEGHIPYWIVANREQDLGNRLGRERMKTALIVSVFATLVASGIAGRHGGRKHHDGPLLPPYLKNVTVDARRDYLRIVFNDTLTIVKP</sequence>
<dbReference type="Gene3D" id="3.90.70.10">
    <property type="entry name" value="Cysteine proteinases"/>
    <property type="match status" value="1"/>
</dbReference>
<keyword evidence="3" id="KW-1185">Reference proteome</keyword>
<dbReference type="AlphaFoldDB" id="A0A2G9U054"/>
<feature type="domain" description="Peptidase C1A papain C-terminal" evidence="1">
    <location>
        <begin position="4"/>
        <end position="142"/>
    </location>
</feature>
<evidence type="ECO:0000313" key="3">
    <source>
        <dbReference type="Proteomes" id="UP000230423"/>
    </source>
</evidence>
<dbReference type="InterPro" id="IPR025660">
    <property type="entry name" value="Pept_his_AS"/>
</dbReference>
<dbReference type="OrthoDB" id="640249at2759"/>
<dbReference type="InterPro" id="IPR000668">
    <property type="entry name" value="Peptidase_C1A_C"/>
</dbReference>
<gene>
    <name evidence="2" type="ORF">TELCIR_14735</name>
</gene>
<dbReference type="Proteomes" id="UP000230423">
    <property type="component" value="Unassembled WGS sequence"/>
</dbReference>
<organism evidence="2 3">
    <name type="scientific">Teladorsagia circumcincta</name>
    <name type="common">Brown stomach worm</name>
    <name type="synonym">Ostertagia circumcincta</name>
    <dbReference type="NCBI Taxonomy" id="45464"/>
    <lineage>
        <taxon>Eukaryota</taxon>
        <taxon>Metazoa</taxon>
        <taxon>Ecdysozoa</taxon>
        <taxon>Nematoda</taxon>
        <taxon>Chromadorea</taxon>
        <taxon>Rhabditida</taxon>
        <taxon>Rhabditina</taxon>
        <taxon>Rhabditomorpha</taxon>
        <taxon>Strongyloidea</taxon>
        <taxon>Trichostrongylidae</taxon>
        <taxon>Teladorsagia</taxon>
    </lineage>
</organism>
<dbReference type="PROSITE" id="PS00639">
    <property type="entry name" value="THIOL_PROTEASE_HIS"/>
    <property type="match status" value="1"/>
</dbReference>
<dbReference type="SMART" id="SM00645">
    <property type="entry name" value="Pept_C1"/>
    <property type="match status" value="1"/>
</dbReference>
<evidence type="ECO:0000313" key="2">
    <source>
        <dbReference type="EMBL" id="PIO63659.1"/>
    </source>
</evidence>
<dbReference type="InterPro" id="IPR038765">
    <property type="entry name" value="Papain-like_cys_pep_sf"/>
</dbReference>
<keyword evidence="2" id="KW-0645">Protease</keyword>
<protein>
    <submittedName>
        <fullName evidence="2">Papain family cysteine protease</fullName>
    </submittedName>
</protein>
<proteinExistence type="predicted"/>
<dbReference type="GO" id="GO:0006508">
    <property type="term" value="P:proteolysis"/>
    <property type="evidence" value="ECO:0007669"/>
    <property type="project" value="UniProtKB-KW"/>
</dbReference>
<dbReference type="SUPFAM" id="SSF54001">
    <property type="entry name" value="Cysteine proteinases"/>
    <property type="match status" value="1"/>
</dbReference>
<keyword evidence="2" id="KW-0378">Hydrolase</keyword>
<name>A0A2G9U054_TELCI</name>
<dbReference type="GO" id="GO:0008234">
    <property type="term" value="F:cysteine-type peptidase activity"/>
    <property type="evidence" value="ECO:0007669"/>
    <property type="project" value="InterPro"/>
</dbReference>